<dbReference type="EMBL" id="KX987999">
    <property type="protein sequence ID" value="AQN32524.1"/>
    <property type="molecule type" value="Genomic_DNA"/>
</dbReference>
<name>A0A2S0CS51_9CAUD</name>
<evidence type="ECO:0000313" key="1">
    <source>
        <dbReference type="EMBL" id="AQN32524.1"/>
    </source>
</evidence>
<accession>A0A2S0CS51</accession>
<sequence length="96" mass="10999">MVKYPYQQGAFDRYAEISGSTTSQKFSDLIETLNLFSVSYEIVSDKETGGSFVDVVETHYRLTDGADKGNEYILRYQVRNPHTQEGTEFAYTFFKA</sequence>
<protein>
    <submittedName>
        <fullName evidence="1">Uncharacterized protein</fullName>
    </submittedName>
</protein>
<evidence type="ECO:0000313" key="2">
    <source>
        <dbReference type="Proteomes" id="UP000246806"/>
    </source>
</evidence>
<organism evidence="1 2">
    <name type="scientific">Bacillus phage BCP12</name>
    <dbReference type="NCBI Taxonomy" id="1913122"/>
    <lineage>
        <taxon>Viruses</taxon>
        <taxon>Duplodnaviria</taxon>
        <taxon>Heunggongvirae</taxon>
        <taxon>Uroviricota</taxon>
        <taxon>Caudoviricetes</taxon>
        <taxon>Herelleviridae</taxon>
        <taxon>Bastillevirinae</taxon>
        <taxon>Tsarbombavirus</taxon>
        <taxon>Tsarbombavirus BCP78</taxon>
    </lineage>
</organism>
<reference evidence="1 2" key="1">
    <citation type="submission" date="2016-10" db="EMBL/GenBank/DDBJ databases">
        <title>Complete Genome Sequence of Bacillus Phage BCP12.</title>
        <authorList>
            <person name="Ghosh K."/>
            <person name="Kim K.-P."/>
        </authorList>
    </citation>
    <scope>NUCLEOTIDE SEQUENCE [LARGE SCALE GENOMIC DNA]</scope>
</reference>
<gene>
    <name evidence="1" type="ORF">BCP12_108</name>
</gene>
<proteinExistence type="predicted"/>
<dbReference type="Proteomes" id="UP000246806">
    <property type="component" value="Genome"/>
</dbReference>